<keyword evidence="3" id="KW-1185">Reference proteome</keyword>
<feature type="region of interest" description="Disordered" evidence="1">
    <location>
        <begin position="211"/>
        <end position="240"/>
    </location>
</feature>
<gene>
    <name evidence="2" type="ORF">LzC2_38630</name>
</gene>
<feature type="region of interest" description="Disordered" evidence="1">
    <location>
        <begin position="430"/>
        <end position="502"/>
    </location>
</feature>
<evidence type="ECO:0000313" key="3">
    <source>
        <dbReference type="Proteomes" id="UP000609651"/>
    </source>
</evidence>
<proteinExistence type="predicted"/>
<name>A0ABX1VJX0_9PLAN</name>
<dbReference type="EMBL" id="WTPX01000198">
    <property type="protein sequence ID" value="NNJ27755.1"/>
    <property type="molecule type" value="Genomic_DNA"/>
</dbReference>
<organism evidence="2 3">
    <name type="scientific">Alienimonas chondri</name>
    <dbReference type="NCBI Taxonomy" id="2681879"/>
    <lineage>
        <taxon>Bacteria</taxon>
        <taxon>Pseudomonadati</taxon>
        <taxon>Planctomycetota</taxon>
        <taxon>Planctomycetia</taxon>
        <taxon>Planctomycetales</taxon>
        <taxon>Planctomycetaceae</taxon>
        <taxon>Alienimonas</taxon>
    </lineage>
</organism>
<reference evidence="2 3" key="1">
    <citation type="journal article" date="2020" name="Syst. Appl. Microbiol.">
        <title>Alienimonas chondri sp. nov., a novel planctomycete isolated from the biofilm of the red alga Chondrus crispus.</title>
        <authorList>
            <person name="Vitorino I."/>
            <person name="Albuquerque L."/>
            <person name="Wiegand S."/>
            <person name="Kallscheuer N."/>
            <person name="da Costa M.S."/>
            <person name="Lobo-da-Cunha A."/>
            <person name="Jogler C."/>
            <person name="Lage O.M."/>
        </authorList>
    </citation>
    <scope>NUCLEOTIDE SEQUENCE [LARGE SCALE GENOMIC DNA]</scope>
    <source>
        <strain evidence="2 3">LzC2</strain>
    </source>
</reference>
<protein>
    <submittedName>
        <fullName evidence="2">Uncharacterized protein</fullName>
    </submittedName>
</protein>
<accession>A0ABX1VJX0</accession>
<dbReference type="Proteomes" id="UP000609651">
    <property type="component" value="Unassembled WGS sequence"/>
</dbReference>
<feature type="compositionally biased region" description="Basic and acidic residues" evidence="1">
    <location>
        <begin position="228"/>
        <end position="238"/>
    </location>
</feature>
<evidence type="ECO:0000313" key="2">
    <source>
        <dbReference type="EMBL" id="NNJ27755.1"/>
    </source>
</evidence>
<comment type="caution">
    <text evidence="2">The sequence shown here is derived from an EMBL/GenBank/DDBJ whole genome shotgun (WGS) entry which is preliminary data.</text>
</comment>
<sequence length="674" mass="71806">MTSLAGGRIGVGVRVAFDVHVGAFAACLSADGCVSADRGVESFQTTALPGEFPERVAAPHLQFATGGVHVDEPLRLNERRAGIDSAGRHVVERDGEIDQPRILSALSPEAGAIGERLEGPRRAGPFVLPVVVTPGLQTIDEVHLLPGIIPAVIGQQRIGVAVVVSRSRQRVPGQQRGAAPAAPVAAVELGDGVIIAVIIVLILRRNEQRGDEQVRVQDDAGDVARPGDVGRSEGRRGEQQTAAFQRIIPIARHEHAAVGGPFIAVVHPDVVLPNRRPEPRPPAVTGVGADVDPAPGHVKIIALGSGGTRPALQRFRRVGEVVDGLRLQVRPEPADPLIAAAGAVLSLGPVAGHPAAAVRHVPPHPADPQVILFVDVPAPIPGDPFDVVALGTLLRGEFVNRFGGLLLHEQPRLRLLRIGPGERLVQRPAGEDLRGGLRPGPVGLIGGRRSRRRRQAGERWSLPVGGGPWQAERNGAPSERTNTHGETQGEGFGRTSTDAVPSTVSAARTLLRSITRAARSGELARPARGRQSSPLLRLVNQARSLANHLPEESPTLVPTETSQRWQGGLVDLIHRDKGDQRSPQSPHALDHSVLVEVRLAGSRRPDHPGLRFLEHHELERHRPTIALALGHVPQRPPATTSLGRLDAGGYRTIHGPCLFVVGHREVSRGRRLRV</sequence>
<evidence type="ECO:0000256" key="1">
    <source>
        <dbReference type="SAM" id="MobiDB-lite"/>
    </source>
</evidence>